<proteinExistence type="predicted"/>
<comment type="caution">
    <text evidence="2">The sequence shown here is derived from an EMBL/GenBank/DDBJ whole genome shotgun (WGS) entry which is preliminary data.</text>
</comment>
<keyword evidence="1" id="KW-0812">Transmembrane</keyword>
<dbReference type="AlphaFoldDB" id="A0AAV5T3L3"/>
<evidence type="ECO:0000313" key="2">
    <source>
        <dbReference type="EMBL" id="GMS89883.1"/>
    </source>
</evidence>
<feature type="non-terminal residue" evidence="2">
    <location>
        <position position="1"/>
    </location>
</feature>
<dbReference type="Proteomes" id="UP001432027">
    <property type="component" value="Unassembled WGS sequence"/>
</dbReference>
<accession>A0AAV5T3L3</accession>
<name>A0AAV5T3L3_9BILA</name>
<reference evidence="2" key="1">
    <citation type="submission" date="2023-10" db="EMBL/GenBank/DDBJ databases">
        <title>Genome assembly of Pristionchus species.</title>
        <authorList>
            <person name="Yoshida K."/>
            <person name="Sommer R.J."/>
        </authorList>
    </citation>
    <scope>NUCLEOTIDE SEQUENCE</scope>
    <source>
        <strain evidence="2">RS0144</strain>
    </source>
</reference>
<gene>
    <name evidence="2" type="ORF">PENTCL1PPCAC_12058</name>
</gene>
<organism evidence="2 3">
    <name type="scientific">Pristionchus entomophagus</name>
    <dbReference type="NCBI Taxonomy" id="358040"/>
    <lineage>
        <taxon>Eukaryota</taxon>
        <taxon>Metazoa</taxon>
        <taxon>Ecdysozoa</taxon>
        <taxon>Nematoda</taxon>
        <taxon>Chromadorea</taxon>
        <taxon>Rhabditida</taxon>
        <taxon>Rhabditina</taxon>
        <taxon>Diplogasteromorpha</taxon>
        <taxon>Diplogasteroidea</taxon>
        <taxon>Neodiplogasteridae</taxon>
        <taxon>Pristionchus</taxon>
    </lineage>
</organism>
<evidence type="ECO:0000256" key="1">
    <source>
        <dbReference type="SAM" id="Phobius"/>
    </source>
</evidence>
<protein>
    <recommendedName>
        <fullName evidence="4">Polyprotein</fullName>
    </recommendedName>
</protein>
<dbReference type="EMBL" id="BTSX01000003">
    <property type="protein sequence ID" value="GMS89883.1"/>
    <property type="molecule type" value="Genomic_DNA"/>
</dbReference>
<keyword evidence="1" id="KW-1133">Transmembrane helix</keyword>
<evidence type="ECO:0000313" key="3">
    <source>
        <dbReference type="Proteomes" id="UP001432027"/>
    </source>
</evidence>
<sequence length="280" mass="32211">GEITARCSGTLTCAPGRILIANNRYVVTNVECSPDSSLGEEVWTGKTSAGDKIAIENAACFITPVSCISLGSFSTRCPRGYVCEPVEIENDQTLVRCRKNDWLTEILWFGLYHKHLWFQDRDHNWQQLNGDLECDPKLGAWIETDPVEKTGVPRSIITDSLFCGSKEVTLHKVNFDLAYLKTAVMAMQICLPIILIFSFLIYKQLRKRANLREMKKYLDEQYEEGQQKMKDIKELEKAKTRQLVARWRQVNGFVVEKNKPIVQTYMRNKKDGKKHSKKRN</sequence>
<keyword evidence="3" id="KW-1185">Reference proteome</keyword>
<evidence type="ECO:0008006" key="4">
    <source>
        <dbReference type="Google" id="ProtNLM"/>
    </source>
</evidence>
<feature type="transmembrane region" description="Helical" evidence="1">
    <location>
        <begin position="178"/>
        <end position="202"/>
    </location>
</feature>
<keyword evidence="1" id="KW-0472">Membrane</keyword>